<dbReference type="AlphaFoldDB" id="A0A2A6CFP1"/>
<reference evidence="2" key="1">
    <citation type="journal article" date="2008" name="Nat. Genet.">
        <title>The Pristionchus pacificus genome provides a unique perspective on nematode lifestyle and parasitism.</title>
        <authorList>
            <person name="Dieterich C."/>
            <person name="Clifton S.W."/>
            <person name="Schuster L.N."/>
            <person name="Chinwalla A."/>
            <person name="Delehaunty K."/>
            <person name="Dinkelacker I."/>
            <person name="Fulton L."/>
            <person name="Fulton R."/>
            <person name="Godfrey J."/>
            <person name="Minx P."/>
            <person name="Mitreva M."/>
            <person name="Roeseler W."/>
            <person name="Tian H."/>
            <person name="Witte H."/>
            <person name="Yang S.P."/>
            <person name="Wilson R.K."/>
            <person name="Sommer R.J."/>
        </authorList>
    </citation>
    <scope>NUCLEOTIDE SEQUENCE [LARGE SCALE GENOMIC DNA]</scope>
    <source>
        <strain evidence="2">PS312</strain>
    </source>
</reference>
<reference evidence="1" key="2">
    <citation type="submission" date="2022-06" db="UniProtKB">
        <authorList>
            <consortium name="EnsemblMetazoa"/>
        </authorList>
    </citation>
    <scope>IDENTIFICATION</scope>
    <source>
        <strain evidence="1">PS312</strain>
    </source>
</reference>
<evidence type="ECO:0000313" key="1">
    <source>
        <dbReference type="EnsemblMetazoa" id="PPA38390.1"/>
    </source>
</evidence>
<sequence length="81" mass="9316">VNKHRSSSKSLRYRREWWRMEAICAVGSSYYASLQYHARCFFIPGIFHAIYVICTKPPADGSNRVNVTVVNNNSANANTRY</sequence>
<gene>
    <name evidence="1" type="primary">WBGene00276759</name>
</gene>
<protein>
    <submittedName>
        <fullName evidence="1">Uncharacterized protein</fullName>
    </submittedName>
</protein>
<evidence type="ECO:0000313" key="2">
    <source>
        <dbReference type="Proteomes" id="UP000005239"/>
    </source>
</evidence>
<name>A0A2A6CFP1_PRIPA</name>
<keyword evidence="2" id="KW-1185">Reference proteome</keyword>
<organism evidence="1 2">
    <name type="scientific">Pristionchus pacificus</name>
    <name type="common">Parasitic nematode worm</name>
    <dbReference type="NCBI Taxonomy" id="54126"/>
    <lineage>
        <taxon>Eukaryota</taxon>
        <taxon>Metazoa</taxon>
        <taxon>Ecdysozoa</taxon>
        <taxon>Nematoda</taxon>
        <taxon>Chromadorea</taxon>
        <taxon>Rhabditida</taxon>
        <taxon>Rhabditina</taxon>
        <taxon>Diplogasteromorpha</taxon>
        <taxon>Diplogasteroidea</taxon>
        <taxon>Neodiplogasteridae</taxon>
        <taxon>Pristionchus</taxon>
    </lineage>
</organism>
<accession>A0A8R1UR77</accession>
<proteinExistence type="predicted"/>
<dbReference type="Proteomes" id="UP000005239">
    <property type="component" value="Unassembled WGS sequence"/>
</dbReference>
<dbReference type="EnsemblMetazoa" id="PPA38390.1">
    <property type="protein sequence ID" value="PPA38390.1"/>
    <property type="gene ID" value="WBGene00276759"/>
</dbReference>
<accession>A0A2A6CFP1</accession>